<dbReference type="Proteomes" id="UP001165986">
    <property type="component" value="Unassembled WGS sequence"/>
</dbReference>
<keyword evidence="3" id="KW-1185">Reference proteome</keyword>
<keyword evidence="1" id="KW-0472">Membrane</keyword>
<evidence type="ECO:0000313" key="3">
    <source>
        <dbReference type="Proteomes" id="UP001165986"/>
    </source>
</evidence>
<keyword evidence="1" id="KW-1133">Transmembrane helix</keyword>
<organism evidence="2 3">
    <name type="scientific">Komarekiella delphini-convector SJRDD-AB1</name>
    <dbReference type="NCBI Taxonomy" id="2593771"/>
    <lineage>
        <taxon>Bacteria</taxon>
        <taxon>Bacillati</taxon>
        <taxon>Cyanobacteriota</taxon>
        <taxon>Cyanophyceae</taxon>
        <taxon>Nostocales</taxon>
        <taxon>Nostocaceae</taxon>
        <taxon>Komarekiella</taxon>
        <taxon>Komarekiella delphini-convector</taxon>
    </lineage>
</organism>
<protein>
    <submittedName>
        <fullName evidence="2">Uncharacterized protein</fullName>
    </submittedName>
</protein>
<dbReference type="AlphaFoldDB" id="A0AA40SYU0"/>
<comment type="caution">
    <text evidence="2">The sequence shown here is derived from an EMBL/GenBank/DDBJ whole genome shotgun (WGS) entry which is preliminary data.</text>
</comment>
<feature type="transmembrane region" description="Helical" evidence="1">
    <location>
        <begin position="12"/>
        <end position="34"/>
    </location>
</feature>
<proteinExistence type="predicted"/>
<name>A0AA40SYU0_9NOST</name>
<sequence>MLSHLLETVPIKGVGATLVVLLVTATVVGMVVILGDMTQVAAVAMTQVVAVTPVVAVAVTPVVAVAVTDTVSRSVILIQIASRKSRAS</sequence>
<keyword evidence="1" id="KW-0812">Transmembrane</keyword>
<evidence type="ECO:0000256" key="1">
    <source>
        <dbReference type="SAM" id="Phobius"/>
    </source>
</evidence>
<dbReference type="RefSeq" id="WP_191758702.1">
    <property type="nucleotide sequence ID" value="NZ_VJXY01000017.1"/>
</dbReference>
<reference evidence="2" key="1">
    <citation type="submission" date="2019-07" db="EMBL/GenBank/DDBJ databases">
        <title>Toxilogical consequences of a new and cryptic species of cyanobacteria (Komarekiella delphini-convector) recovered from the epidermis of a bottlenose dolphin and 1500 ft. in the air.</title>
        <authorList>
            <person name="Brown A.O."/>
            <person name="Dvorak P."/>
            <person name="Villanueva C.D."/>
            <person name="Foss A.J."/>
            <person name="Garvey A.D."/>
            <person name="Gibson Q.A."/>
            <person name="Johansen J.R."/>
            <person name="Casamatta D.A."/>
        </authorList>
    </citation>
    <scope>NUCLEOTIDE SEQUENCE</scope>
    <source>
        <strain evidence="2">SJRDD-AB1</strain>
    </source>
</reference>
<feature type="transmembrane region" description="Helical" evidence="1">
    <location>
        <begin position="40"/>
        <end position="67"/>
    </location>
</feature>
<evidence type="ECO:0000313" key="2">
    <source>
        <dbReference type="EMBL" id="MBD6617488.1"/>
    </source>
</evidence>
<accession>A0AA40SYU0</accession>
<dbReference type="EMBL" id="VJXY01000017">
    <property type="protein sequence ID" value="MBD6617488.1"/>
    <property type="molecule type" value="Genomic_DNA"/>
</dbReference>
<gene>
    <name evidence="2" type="ORF">FNW02_17065</name>
</gene>